<keyword evidence="7" id="KW-0770">Synapse</keyword>
<dbReference type="InterPro" id="IPR001828">
    <property type="entry name" value="ANF_lig-bd_rcpt"/>
</dbReference>
<evidence type="ECO:0000256" key="3">
    <source>
        <dbReference type="ARBA" id="ARBA00022553"/>
    </source>
</evidence>
<dbReference type="InterPro" id="IPR002455">
    <property type="entry name" value="GPCR3_GABA-B"/>
</dbReference>
<comment type="subcellular location">
    <subcellularLocation>
        <location evidence="16">Postsynaptic cell membrane</location>
        <topology evidence="16">Multi-pass membrane protein</topology>
    </subcellularLocation>
</comment>
<dbReference type="GO" id="GO:0007214">
    <property type="term" value="P:gamma-aminobutyric acid signaling pathway"/>
    <property type="evidence" value="ECO:0007669"/>
    <property type="project" value="TreeGrafter"/>
</dbReference>
<evidence type="ECO:0000256" key="10">
    <source>
        <dbReference type="ARBA" id="ARBA00023136"/>
    </source>
</evidence>
<dbReference type="GO" id="GO:0045211">
    <property type="term" value="C:postsynaptic membrane"/>
    <property type="evidence" value="ECO:0007669"/>
    <property type="project" value="UniProtKB-SubCell"/>
</dbReference>
<dbReference type="PRINTS" id="PR01176">
    <property type="entry name" value="GABABRECEPTR"/>
</dbReference>
<protein>
    <submittedName>
        <fullName evidence="19">Gamma-aminobutyric acid type B receptor subunit 2</fullName>
    </submittedName>
</protein>
<feature type="region of interest" description="Disordered" evidence="17">
    <location>
        <begin position="361"/>
        <end position="408"/>
    </location>
</feature>
<comment type="similarity">
    <text evidence="1">Belongs to the G-protein coupled receptor 3 family. GABA-B receptor subfamily.</text>
</comment>
<evidence type="ECO:0000256" key="14">
    <source>
        <dbReference type="ARBA" id="ARBA00023224"/>
    </source>
</evidence>
<reference evidence="19 20" key="1">
    <citation type="journal article" date="2010" name="Science">
        <title>Genomic comparison of the ants Camponotus floridanus and Harpegnathos saltator.</title>
        <authorList>
            <person name="Bonasio R."/>
            <person name="Zhang G."/>
            <person name="Ye C."/>
            <person name="Mutti N.S."/>
            <person name="Fang X."/>
            <person name="Qin N."/>
            <person name="Donahue G."/>
            <person name="Yang P."/>
            <person name="Li Q."/>
            <person name="Li C."/>
            <person name="Zhang P."/>
            <person name="Huang Z."/>
            <person name="Berger S.L."/>
            <person name="Reinberg D."/>
            <person name="Wang J."/>
            <person name="Liebig J."/>
        </authorList>
    </citation>
    <scope>NUCLEOTIDE SEQUENCE [LARGE SCALE GENOMIC DNA]</scope>
    <source>
        <strain evidence="20">C129</strain>
    </source>
</reference>
<keyword evidence="14" id="KW-0807">Transducer</keyword>
<keyword evidence="12 19" id="KW-0675">Receptor</keyword>
<dbReference type="STRING" id="104421.E2A615"/>
<evidence type="ECO:0000256" key="11">
    <source>
        <dbReference type="ARBA" id="ARBA00023157"/>
    </source>
</evidence>
<dbReference type="GO" id="GO:0038039">
    <property type="term" value="C:G protein-coupled receptor heterodimeric complex"/>
    <property type="evidence" value="ECO:0007669"/>
    <property type="project" value="TreeGrafter"/>
</dbReference>
<dbReference type="CDD" id="cd06366">
    <property type="entry name" value="PBP1_GABAb_receptor"/>
    <property type="match status" value="1"/>
</dbReference>
<keyword evidence="3" id="KW-0597">Phosphoprotein</keyword>
<evidence type="ECO:0000256" key="4">
    <source>
        <dbReference type="ARBA" id="ARBA00022692"/>
    </source>
</evidence>
<feature type="compositionally biased region" description="Basic and acidic residues" evidence="17">
    <location>
        <begin position="15"/>
        <end position="30"/>
    </location>
</feature>
<dbReference type="InterPro" id="IPR000337">
    <property type="entry name" value="GPCR_3"/>
</dbReference>
<keyword evidence="15" id="KW-0628">Postsynaptic cell membrane</keyword>
<feature type="region of interest" description="Disordered" evidence="17">
    <location>
        <begin position="1"/>
        <end position="33"/>
    </location>
</feature>
<proteinExistence type="inferred from homology"/>
<accession>E2A615</accession>
<keyword evidence="5" id="KW-0732">Signal</keyword>
<feature type="domain" description="Receptor ligand binding region" evidence="18">
    <location>
        <begin position="928"/>
        <end position="1081"/>
    </location>
</feature>
<dbReference type="SUPFAM" id="SSF53822">
    <property type="entry name" value="Periplasmic binding protein-like I"/>
    <property type="match status" value="1"/>
</dbReference>
<evidence type="ECO:0000256" key="9">
    <source>
        <dbReference type="ARBA" id="ARBA00023054"/>
    </source>
</evidence>
<dbReference type="GO" id="GO:0004965">
    <property type="term" value="F:G protein-coupled GABA receptor activity"/>
    <property type="evidence" value="ECO:0007669"/>
    <property type="project" value="InterPro"/>
</dbReference>
<keyword evidence="2" id="KW-1003">Cell membrane</keyword>
<evidence type="ECO:0000256" key="13">
    <source>
        <dbReference type="ARBA" id="ARBA00023180"/>
    </source>
</evidence>
<dbReference type="Pfam" id="PF01094">
    <property type="entry name" value="ANF_receptor"/>
    <property type="match status" value="2"/>
</dbReference>
<keyword evidence="11" id="KW-1015">Disulfide bond</keyword>
<feature type="domain" description="Receptor ligand binding region" evidence="18">
    <location>
        <begin position="758"/>
        <end position="927"/>
    </location>
</feature>
<keyword evidence="20" id="KW-1185">Reference proteome</keyword>
<evidence type="ECO:0000256" key="16">
    <source>
        <dbReference type="ARBA" id="ARBA00034104"/>
    </source>
</evidence>
<evidence type="ECO:0000256" key="17">
    <source>
        <dbReference type="SAM" id="MobiDB-lite"/>
    </source>
</evidence>
<dbReference type="Gene3D" id="3.40.50.2300">
    <property type="match status" value="2"/>
</dbReference>
<dbReference type="AlphaFoldDB" id="E2A615"/>
<evidence type="ECO:0000256" key="2">
    <source>
        <dbReference type="ARBA" id="ARBA00022475"/>
    </source>
</evidence>
<dbReference type="InterPro" id="IPR028082">
    <property type="entry name" value="Peripla_BP_I"/>
</dbReference>
<keyword evidence="6" id="KW-1133">Transmembrane helix</keyword>
<evidence type="ECO:0000256" key="6">
    <source>
        <dbReference type="ARBA" id="ARBA00022989"/>
    </source>
</evidence>
<feature type="compositionally biased region" description="Polar residues" evidence="17">
    <location>
        <begin position="1"/>
        <end position="11"/>
    </location>
</feature>
<evidence type="ECO:0000256" key="1">
    <source>
        <dbReference type="ARBA" id="ARBA00008991"/>
    </source>
</evidence>
<evidence type="ECO:0000256" key="15">
    <source>
        <dbReference type="ARBA" id="ARBA00023257"/>
    </source>
</evidence>
<evidence type="ECO:0000256" key="12">
    <source>
        <dbReference type="ARBA" id="ARBA00023170"/>
    </source>
</evidence>
<keyword evidence="4" id="KW-0812">Transmembrane</keyword>
<dbReference type="PRINTS" id="PR00248">
    <property type="entry name" value="GPCRMGR"/>
</dbReference>
<dbReference type="InParanoid" id="E2A615"/>
<evidence type="ECO:0000256" key="8">
    <source>
        <dbReference type="ARBA" id="ARBA00023040"/>
    </source>
</evidence>
<sequence length="1230" mass="138980">MIAGSMSSKLNSCKFRSDTKDEKKPEERLESSQNRRLIMTRVHTQRHFSRLLLLFSSSGALHARHCLTLLLLGLTFLRTVLSCDEKTRSQSRDPNPLPCHVEVRRYMEQKNLDVPRVVSEWMQREKEVSNMISQSTSDVGGDDHHLSDLFKIQLNRERFDPAVTKQTHDIDDGTFVNIIHNDQRGDQVHSEPTTNYLKRKYDDRFNDPAENEQVSSEINLKNMRQSENNAKNWLDNLIRKQCSMPTLQATPYFSANEVVSEVQFQDDQDSDNDASLAILDGPRQSADNLLESSVHDRNEGTLIEAPIDQLHLREASNINHLAIPMRSRRNRNEVDLDEVKRTDLNTGNLFAETLINRASDRMSDFTSQRERDSGESETSSRPSERDIDVAANRRGDDSGMGRNNRKTVDFEDMKQTHLDGRNIHALDNRSRGTSRSESTVDYLFSESEDNFNVANESTNSYTSYVGTIAINTVANNFVSTASIEDQVEMDGISETENQTEINLNTDGTEISTVDCRDSACSESSVNDNVSVFRTKKYGRKKELNRKNKGYFAQVDVSTISVNDNNTNIDVVDSEASFTGFKGSQKFPVKINHKSRSEPSQVEKFDRRHFGPRKDIFEEISTYPSTILDLPKSPSRDVLHRHRKTDDGSDVGLDEENNKGEEMIERNEKRNDTFDESWLLDMSSTGVKSSTEKLATTPNVTYSDFENVTKKDKNAFDGRMAIDVTEPSIRPIEKTNITILGLFEMTYGAKTRPEGSYELQAAKLAVERVNESNVLKRFRLRLIYNDTKCDSGVAVDRFFHALYSRKKKYPMPFLLGTACSEVTETLAKIVPYWNVIQVSFGSTAPALSDSNEFPLFLRTVAPDSSHNPARIALIKHFGWNSVTALSQTGDMYSLAVNDLVTELEEANITCTATITFAENDYKEQLRTLKAWKLGMHSGDYAWILSGDTVDSLTNDWWYANIGECSRSELSQTLDGLIIVKSHATVVGNETSDSGLTSAKFTSELVNRGVKDSKFAGQTYDAVWAMALALAKTEVLLNRQNESMAQYTHTRKDLTYRLLEQLKLLHFIGVSGPVSFDDADRVGITAFYQMHEQPCVSACAWVERNLNNHQIRTRNLKYRTRACSKILRAENKICGTDGRGETEALRAWNSRIGCWRSESSDFSRKASCDNRYAPRQRIRAPCANAQERDPSAARFEICLRSLARFEIHGAAPMANNFKGQEFSLAGANNADA</sequence>
<keyword evidence="10" id="KW-0472">Membrane</keyword>
<feature type="compositionally biased region" description="Basic and acidic residues" evidence="17">
    <location>
        <begin position="361"/>
        <end position="374"/>
    </location>
</feature>
<evidence type="ECO:0000259" key="18">
    <source>
        <dbReference type="Pfam" id="PF01094"/>
    </source>
</evidence>
<keyword evidence="8" id="KW-0297">G-protein coupled receptor</keyword>
<evidence type="ECO:0000256" key="5">
    <source>
        <dbReference type="ARBA" id="ARBA00022729"/>
    </source>
</evidence>
<organism evidence="20">
    <name type="scientific">Camponotus floridanus</name>
    <name type="common">Florida carpenter ant</name>
    <dbReference type="NCBI Taxonomy" id="104421"/>
    <lineage>
        <taxon>Eukaryota</taxon>
        <taxon>Metazoa</taxon>
        <taxon>Ecdysozoa</taxon>
        <taxon>Arthropoda</taxon>
        <taxon>Hexapoda</taxon>
        <taxon>Insecta</taxon>
        <taxon>Pterygota</taxon>
        <taxon>Neoptera</taxon>
        <taxon>Endopterygota</taxon>
        <taxon>Hymenoptera</taxon>
        <taxon>Apocrita</taxon>
        <taxon>Aculeata</taxon>
        <taxon>Formicoidea</taxon>
        <taxon>Formicidae</taxon>
        <taxon>Formicinae</taxon>
        <taxon>Camponotus</taxon>
    </lineage>
</organism>
<feature type="compositionally biased region" description="Basic and acidic residues" evidence="17">
    <location>
        <begin position="382"/>
        <end position="399"/>
    </location>
</feature>
<dbReference type="PANTHER" id="PTHR10519">
    <property type="entry name" value="GABA-B RECEPTOR"/>
    <property type="match status" value="1"/>
</dbReference>
<feature type="region of interest" description="Disordered" evidence="17">
    <location>
        <begin position="627"/>
        <end position="659"/>
    </location>
</feature>
<name>E2A615_CAMFO</name>
<dbReference type="FunFam" id="3.40.50.2300:FF:000072">
    <property type="entry name" value="Gamma-aminobutyric acid type B receptor subunit 2"/>
    <property type="match status" value="1"/>
</dbReference>
<dbReference type="Proteomes" id="UP000000311">
    <property type="component" value="Unassembled WGS sequence"/>
</dbReference>
<dbReference type="PANTHER" id="PTHR10519:SF46">
    <property type="entry name" value="METABOTROPIC GABA-B RECEPTOR SUBTYPE 3, ISOFORM A"/>
    <property type="match status" value="1"/>
</dbReference>
<dbReference type="EMBL" id="GL437108">
    <property type="protein sequence ID" value="EFN71074.1"/>
    <property type="molecule type" value="Genomic_DNA"/>
</dbReference>
<gene>
    <name evidence="19" type="ORF">EAG_06229</name>
</gene>
<keyword evidence="13" id="KW-0325">Glycoprotein</keyword>
<evidence type="ECO:0000313" key="20">
    <source>
        <dbReference type="Proteomes" id="UP000000311"/>
    </source>
</evidence>
<evidence type="ECO:0000313" key="19">
    <source>
        <dbReference type="EMBL" id="EFN71074.1"/>
    </source>
</evidence>
<keyword evidence="9" id="KW-0175">Coiled coil</keyword>
<dbReference type="OrthoDB" id="411630at2759"/>
<evidence type="ECO:0000256" key="7">
    <source>
        <dbReference type="ARBA" id="ARBA00023018"/>
    </source>
</evidence>